<dbReference type="InterPro" id="IPR007115">
    <property type="entry name" value="6-PTP_synth/QueD"/>
</dbReference>
<name>A0A0K1LSQ0_9CAUD</name>
<dbReference type="EMBL" id="KR997932">
    <property type="protein sequence ID" value="AKU45203.1"/>
    <property type="molecule type" value="Genomic_DNA"/>
</dbReference>
<evidence type="ECO:0000313" key="2">
    <source>
        <dbReference type="Proteomes" id="UP000230307"/>
    </source>
</evidence>
<evidence type="ECO:0000313" key="1">
    <source>
        <dbReference type="EMBL" id="AKU45203.1"/>
    </source>
</evidence>
<protein>
    <submittedName>
        <fullName evidence="1">QueD-like queosine biosynthesis protein</fullName>
    </submittedName>
</protein>
<dbReference type="Proteomes" id="UP000230307">
    <property type="component" value="Genome"/>
</dbReference>
<dbReference type="Pfam" id="PF01242">
    <property type="entry name" value="PTPS"/>
    <property type="match status" value="1"/>
</dbReference>
<dbReference type="SUPFAM" id="SSF55620">
    <property type="entry name" value="Tetrahydrobiopterin biosynthesis enzymes-like"/>
    <property type="match status" value="1"/>
</dbReference>
<accession>A0A0K1LSQ0</accession>
<sequence length="143" mass="15401">MNELVFLTVKHHFSAGHRIPGLAGAGAKCANLHGHTFGVEWTFQVGGLDATEFEYAEAKAALRGWVDTNFDHGFLVAPHDAHLIDFLKAEGHKWHPVPPMPTTEAIASMLLAVANSHPGVGAPCTQVLVTEGPHNEARVVARR</sequence>
<reference evidence="1 2" key="1">
    <citation type="journal article" date="2016" name="BMC Microbiol.">
        <title>Characterization of mycobacteria and mycobacteriophages isolated from compost at the Sao Paulo Zoo Park Foundation in Brazil and creation of the new mycobacteriophage Cluster U.</title>
        <authorList>
            <person name="Lima-Junior J.D."/>
            <person name="Viana-Niero C."/>
            <person name="Conde Oliveira D.V."/>
            <person name="Machado G.E."/>
            <person name="Rabello M.C."/>
            <person name="Martins-Junior J."/>
            <person name="Martins L.F."/>
            <person name="Digiampietri L.A."/>
            <person name="da Silva A.M."/>
            <person name="Setubal J.C."/>
            <person name="Russell D.A."/>
            <person name="Jacobs-Sera D."/>
            <person name="Pope W.H."/>
            <person name="Hatfull G.F."/>
            <person name="Leao S.C."/>
        </authorList>
    </citation>
    <scope>NUCLEOTIDE SEQUENCE [LARGE SCALE GENOMIC DNA]</scope>
</reference>
<organism evidence="1 2">
    <name type="scientific">Mycobacterium phage Godines</name>
    <dbReference type="NCBI Taxonomy" id="1675551"/>
    <lineage>
        <taxon>Viruses</taxon>
        <taxon>Duplodnaviria</taxon>
        <taxon>Heunggongvirae</taxon>
        <taxon>Uroviricota</taxon>
        <taxon>Caudoviricetes</taxon>
        <taxon>Bclasvirinae</taxon>
        <taxon>Rosebushvirus</taxon>
        <taxon>Rosebushvirus godines</taxon>
    </lineage>
</organism>
<proteinExistence type="predicted"/>
<gene>
    <name evidence="1" type="ORF">GODINES_4</name>
</gene>
<dbReference type="Gene3D" id="3.30.479.10">
    <property type="entry name" value="6-pyruvoyl tetrahydropterin synthase/QueD"/>
    <property type="match status" value="1"/>
</dbReference>
<dbReference type="InterPro" id="IPR038418">
    <property type="entry name" value="6-PTP_synth/QueD_sf"/>
</dbReference>
<dbReference type="OrthoDB" id="34777at10239"/>
<keyword evidence="2" id="KW-1185">Reference proteome</keyword>